<proteinExistence type="predicted"/>
<evidence type="ECO:0000313" key="6">
    <source>
        <dbReference type="EMBL" id="KAF2875204.1"/>
    </source>
</evidence>
<dbReference type="InterPro" id="IPR013083">
    <property type="entry name" value="Znf_RING/FYVE/PHD"/>
</dbReference>
<keyword evidence="3" id="KW-0862">Zinc</keyword>
<dbReference type="AlphaFoldDB" id="A0A7C8MRB3"/>
<protein>
    <recommendedName>
        <fullName evidence="5">RING-type domain-containing protein</fullName>
    </recommendedName>
</protein>
<evidence type="ECO:0000259" key="5">
    <source>
        <dbReference type="PROSITE" id="PS50089"/>
    </source>
</evidence>
<sequence>MPGLPSRDEYLQTHLIATAPLAEDLDCPICACPWEWVDNAIVRLLECDHTFHHECIAAWFRAGRSNSNTCPVCRHTVFRSRPPMPDIEPWEVDQQLFIFIMAYINNIDFRRADGMPGLTRAIDTLMQYVTPAWRAAWPMLVLSDPALRFSVLTLVLVRYWGSLTMEQWIDICTMRRELFDSLLYQPEMNEILFFWRVQQVHYIIRPDREFNGVPRNVTIIRRTPGNVITLQVHLLWNPSASNLFYLGDHNQDIIGINQHDFHSQAVTIQVTEVGVGSLRHVWILPAVRTVRFQDDRGYTLSLTFEMWEDELGN</sequence>
<dbReference type="Gene3D" id="3.30.40.10">
    <property type="entry name" value="Zinc/RING finger domain, C3HC4 (zinc finger)"/>
    <property type="match status" value="1"/>
</dbReference>
<organism evidence="6 7">
    <name type="scientific">Massariosphaeria phaeospora</name>
    <dbReference type="NCBI Taxonomy" id="100035"/>
    <lineage>
        <taxon>Eukaryota</taxon>
        <taxon>Fungi</taxon>
        <taxon>Dikarya</taxon>
        <taxon>Ascomycota</taxon>
        <taxon>Pezizomycotina</taxon>
        <taxon>Dothideomycetes</taxon>
        <taxon>Pleosporomycetidae</taxon>
        <taxon>Pleosporales</taxon>
        <taxon>Pleosporales incertae sedis</taxon>
        <taxon>Massariosphaeria</taxon>
    </lineage>
</organism>
<dbReference type="InterPro" id="IPR001841">
    <property type="entry name" value="Znf_RING"/>
</dbReference>
<dbReference type="PANTHER" id="PTHR14155">
    <property type="entry name" value="RING FINGER DOMAIN-CONTAINING"/>
    <property type="match status" value="1"/>
</dbReference>
<dbReference type="PROSITE" id="PS50089">
    <property type="entry name" value="ZF_RING_2"/>
    <property type="match status" value="1"/>
</dbReference>
<evidence type="ECO:0000256" key="3">
    <source>
        <dbReference type="ARBA" id="ARBA00022833"/>
    </source>
</evidence>
<evidence type="ECO:0000256" key="4">
    <source>
        <dbReference type="PROSITE-ProRule" id="PRU00175"/>
    </source>
</evidence>
<dbReference type="SMART" id="SM00184">
    <property type="entry name" value="RING"/>
    <property type="match status" value="1"/>
</dbReference>
<evidence type="ECO:0000256" key="1">
    <source>
        <dbReference type="ARBA" id="ARBA00022723"/>
    </source>
</evidence>
<keyword evidence="2 4" id="KW-0863">Zinc-finger</keyword>
<name>A0A7C8MRB3_9PLEO</name>
<dbReference type="PANTHER" id="PTHR14155:SF627">
    <property type="entry name" value="OS06G0192800 PROTEIN"/>
    <property type="match status" value="1"/>
</dbReference>
<dbReference type="EMBL" id="JAADJZ010000005">
    <property type="protein sequence ID" value="KAF2875204.1"/>
    <property type="molecule type" value="Genomic_DNA"/>
</dbReference>
<dbReference type="InterPro" id="IPR053238">
    <property type="entry name" value="RING-H2_zinc_finger"/>
</dbReference>
<dbReference type="Pfam" id="PF13639">
    <property type="entry name" value="zf-RING_2"/>
    <property type="match status" value="1"/>
</dbReference>
<keyword evidence="1" id="KW-0479">Metal-binding</keyword>
<comment type="caution">
    <text evidence="6">The sequence shown here is derived from an EMBL/GenBank/DDBJ whole genome shotgun (WGS) entry which is preliminary data.</text>
</comment>
<dbReference type="Proteomes" id="UP000481861">
    <property type="component" value="Unassembled WGS sequence"/>
</dbReference>
<feature type="domain" description="RING-type" evidence="5">
    <location>
        <begin position="27"/>
        <end position="74"/>
    </location>
</feature>
<dbReference type="SUPFAM" id="SSF57850">
    <property type="entry name" value="RING/U-box"/>
    <property type="match status" value="1"/>
</dbReference>
<keyword evidence="7" id="KW-1185">Reference proteome</keyword>
<dbReference type="GO" id="GO:0008270">
    <property type="term" value="F:zinc ion binding"/>
    <property type="evidence" value="ECO:0007669"/>
    <property type="project" value="UniProtKB-KW"/>
</dbReference>
<accession>A0A7C8MRB3</accession>
<dbReference type="OrthoDB" id="3800709at2759"/>
<gene>
    <name evidence="6" type="ORF">BDV95DRAFT_591924</name>
</gene>
<reference evidence="6 7" key="1">
    <citation type="submission" date="2020-01" db="EMBL/GenBank/DDBJ databases">
        <authorList>
            <consortium name="DOE Joint Genome Institute"/>
            <person name="Haridas S."/>
            <person name="Albert R."/>
            <person name="Binder M."/>
            <person name="Bloem J."/>
            <person name="Labutti K."/>
            <person name="Salamov A."/>
            <person name="Andreopoulos B."/>
            <person name="Baker S.E."/>
            <person name="Barry K."/>
            <person name="Bills G."/>
            <person name="Bluhm B.H."/>
            <person name="Cannon C."/>
            <person name="Castanera R."/>
            <person name="Culley D.E."/>
            <person name="Daum C."/>
            <person name="Ezra D."/>
            <person name="Gonzalez J.B."/>
            <person name="Henrissat B."/>
            <person name="Kuo A."/>
            <person name="Liang C."/>
            <person name="Lipzen A."/>
            <person name="Lutzoni F."/>
            <person name="Magnuson J."/>
            <person name="Mondo S."/>
            <person name="Nolan M."/>
            <person name="Ohm R."/>
            <person name="Pangilinan J."/>
            <person name="Park H.-J.H."/>
            <person name="Ramirez L."/>
            <person name="Alfaro M."/>
            <person name="Sun H."/>
            <person name="Tritt A."/>
            <person name="Yoshinaga Y."/>
            <person name="Zwiers L.-H.L."/>
            <person name="Turgeon B.G."/>
            <person name="Goodwin S.B."/>
            <person name="Spatafora J.W."/>
            <person name="Crous P.W."/>
            <person name="Grigoriev I.V."/>
        </authorList>
    </citation>
    <scope>NUCLEOTIDE SEQUENCE [LARGE SCALE GENOMIC DNA]</scope>
    <source>
        <strain evidence="6 7">CBS 611.86</strain>
    </source>
</reference>
<evidence type="ECO:0000256" key="2">
    <source>
        <dbReference type="ARBA" id="ARBA00022771"/>
    </source>
</evidence>
<evidence type="ECO:0000313" key="7">
    <source>
        <dbReference type="Proteomes" id="UP000481861"/>
    </source>
</evidence>